<accession>A0A4D6L2C7</accession>
<dbReference type="EMBL" id="CP039346">
    <property type="protein sequence ID" value="QCD82638.1"/>
    <property type="molecule type" value="Genomic_DNA"/>
</dbReference>
<reference evidence="3 4" key="1">
    <citation type="submission" date="2019-04" db="EMBL/GenBank/DDBJ databases">
        <title>An improved genome assembly and genetic linkage map for asparagus bean, Vigna unguiculata ssp. sesquipedialis.</title>
        <authorList>
            <person name="Xia Q."/>
            <person name="Zhang R."/>
            <person name="Dong Y."/>
        </authorList>
    </citation>
    <scope>NUCLEOTIDE SEQUENCE [LARGE SCALE GENOMIC DNA]</scope>
    <source>
        <tissue evidence="3">Leaf</tissue>
    </source>
</reference>
<feature type="compositionally biased region" description="Basic and acidic residues" evidence="2">
    <location>
        <begin position="306"/>
        <end position="316"/>
    </location>
</feature>
<dbReference type="AlphaFoldDB" id="A0A4D6L2C7"/>
<sequence length="316" mass="34286">MSSSSHGSNYGESDASYGELRALGKWIVCCYLTDDPGRGVCGVMAHYAKKVGASEDLFAKIRDQLATSSKGDGSSKAPALAGPVVETEKVESSRQDGGVAPGGTNNPDLGGFEKAKVQMRKGVEIKLTDLEVALVEAADPGLIMRAWNEYTSRGLVLGRQLSAMMQEEIAAGDKKKLADELATLKVQVELDQRTWDEEKKKLEAEVKKLKVGVLAAEKKLKLKQVEGFEKALRQADFLYKEVFVTDCRFNVNLDIYDNKMLDVAEISKLKALAEGEEGTLMMTPINVGDDRASNEEGVGEEAEAEAADRDNDVGEE</sequence>
<dbReference type="Proteomes" id="UP000501690">
    <property type="component" value="Linkage Group LG2"/>
</dbReference>
<evidence type="ECO:0000256" key="2">
    <source>
        <dbReference type="SAM" id="MobiDB-lite"/>
    </source>
</evidence>
<feature type="region of interest" description="Disordered" evidence="2">
    <location>
        <begin position="283"/>
        <end position="316"/>
    </location>
</feature>
<evidence type="ECO:0000256" key="1">
    <source>
        <dbReference type="SAM" id="Coils"/>
    </source>
</evidence>
<gene>
    <name evidence="3" type="ORF">DEO72_LG2g2978</name>
</gene>
<keyword evidence="1" id="KW-0175">Coiled coil</keyword>
<keyword evidence="4" id="KW-1185">Reference proteome</keyword>
<feature type="region of interest" description="Disordered" evidence="2">
    <location>
        <begin position="67"/>
        <end position="110"/>
    </location>
</feature>
<evidence type="ECO:0000313" key="3">
    <source>
        <dbReference type="EMBL" id="QCD82638.1"/>
    </source>
</evidence>
<name>A0A4D6L2C7_VIGUN</name>
<proteinExistence type="predicted"/>
<evidence type="ECO:0000313" key="4">
    <source>
        <dbReference type="Proteomes" id="UP000501690"/>
    </source>
</evidence>
<protein>
    <submittedName>
        <fullName evidence="3">Uncharacterized protein</fullName>
    </submittedName>
</protein>
<feature type="coiled-coil region" evidence="1">
    <location>
        <begin position="185"/>
        <end position="219"/>
    </location>
</feature>
<organism evidence="3 4">
    <name type="scientific">Vigna unguiculata</name>
    <name type="common">Cowpea</name>
    <dbReference type="NCBI Taxonomy" id="3917"/>
    <lineage>
        <taxon>Eukaryota</taxon>
        <taxon>Viridiplantae</taxon>
        <taxon>Streptophyta</taxon>
        <taxon>Embryophyta</taxon>
        <taxon>Tracheophyta</taxon>
        <taxon>Spermatophyta</taxon>
        <taxon>Magnoliopsida</taxon>
        <taxon>eudicotyledons</taxon>
        <taxon>Gunneridae</taxon>
        <taxon>Pentapetalae</taxon>
        <taxon>rosids</taxon>
        <taxon>fabids</taxon>
        <taxon>Fabales</taxon>
        <taxon>Fabaceae</taxon>
        <taxon>Papilionoideae</taxon>
        <taxon>50 kb inversion clade</taxon>
        <taxon>NPAAA clade</taxon>
        <taxon>indigoferoid/millettioid clade</taxon>
        <taxon>Phaseoleae</taxon>
        <taxon>Vigna</taxon>
    </lineage>
</organism>